<reference evidence="4" key="1">
    <citation type="journal article" date="2021" name="PeerJ">
        <title>Extensive microbial diversity within the chicken gut microbiome revealed by metagenomics and culture.</title>
        <authorList>
            <person name="Gilroy R."/>
            <person name="Ravi A."/>
            <person name="Getino M."/>
            <person name="Pursley I."/>
            <person name="Horton D.L."/>
            <person name="Alikhan N.F."/>
            <person name="Baker D."/>
            <person name="Gharbi K."/>
            <person name="Hall N."/>
            <person name="Watson M."/>
            <person name="Adriaenssens E.M."/>
            <person name="Foster-Nyarko E."/>
            <person name="Jarju S."/>
            <person name="Secka A."/>
            <person name="Antonio M."/>
            <person name="Oren A."/>
            <person name="Chaudhuri R.R."/>
            <person name="La Ragione R."/>
            <person name="Hildebrand F."/>
            <person name="Pallen M.J."/>
        </authorList>
    </citation>
    <scope>NUCLEOTIDE SEQUENCE</scope>
    <source>
        <strain evidence="4">B5_2728</strain>
    </source>
</reference>
<name>A0A948T3N8_9FIRM</name>
<accession>A0A948T3N8</accession>
<dbReference type="Gene3D" id="2.160.20.120">
    <property type="match status" value="1"/>
</dbReference>
<dbReference type="Proteomes" id="UP000713596">
    <property type="component" value="Unassembled WGS sequence"/>
</dbReference>
<evidence type="ECO:0000313" key="5">
    <source>
        <dbReference type="Proteomes" id="UP000713596"/>
    </source>
</evidence>
<sequence>MTKREFLDQLYRELADLPAEERQAAMEYYEECFDDVGPAGEQGLIDQLGSPKKVASIIKANLPKEPTRQNTQQGQYTPPRNAANGQVVQQSAQQTGGQGQSGAEYIPPPQSKKQKRKRILLAFLATVLVLMLIQGGVKLVFDYQVHEVFMPTRSEDYTSMLQSALQSGRVERIQLEAKQGEVEISQGDNVSMLYEGKALRPVNIKLENGALVIKMGRSNSNQLELVLPREISNLNLEMDVGNLTLEQLDVEHLYASMDMGSLKMRDVNCGRLDTEVDMGNLEMSNVNAAELQMEVAMGDIEAQAEVSRSVYIDVDMGDATLVMSEPENYGWNVENDFGSVSLYGMGINGMTAPQQGGVYFDISCDMGSVEVIAPR</sequence>
<keyword evidence="2" id="KW-0472">Membrane</keyword>
<organism evidence="4 5">
    <name type="scientific">Candidatus Allofournierella pullistercoris</name>
    <dbReference type="NCBI Taxonomy" id="2838597"/>
    <lineage>
        <taxon>Bacteria</taxon>
        <taxon>Bacillati</taxon>
        <taxon>Bacillota</taxon>
        <taxon>Clostridia</taxon>
        <taxon>Eubacteriales</taxon>
        <taxon>Oscillospiraceae</taxon>
        <taxon>Allofournierella</taxon>
    </lineage>
</organism>
<dbReference type="InterPro" id="IPR025164">
    <property type="entry name" value="Toastrack_DUF4097"/>
</dbReference>
<dbReference type="Pfam" id="PF22564">
    <property type="entry name" value="HAAS"/>
    <property type="match status" value="1"/>
</dbReference>
<reference evidence="4" key="2">
    <citation type="submission" date="2021-04" db="EMBL/GenBank/DDBJ databases">
        <authorList>
            <person name="Gilroy R."/>
        </authorList>
    </citation>
    <scope>NUCLEOTIDE SEQUENCE</scope>
    <source>
        <strain evidence="4">B5_2728</strain>
    </source>
</reference>
<feature type="region of interest" description="Disordered" evidence="1">
    <location>
        <begin position="60"/>
        <end position="111"/>
    </location>
</feature>
<evidence type="ECO:0000256" key="1">
    <source>
        <dbReference type="SAM" id="MobiDB-lite"/>
    </source>
</evidence>
<feature type="domain" description="DUF4097" evidence="3">
    <location>
        <begin position="202"/>
        <end position="342"/>
    </location>
</feature>
<feature type="compositionally biased region" description="Low complexity" evidence="1">
    <location>
        <begin position="81"/>
        <end position="95"/>
    </location>
</feature>
<dbReference type="AlphaFoldDB" id="A0A948T3N8"/>
<proteinExistence type="predicted"/>
<feature type="compositionally biased region" description="Polar residues" evidence="1">
    <location>
        <begin position="68"/>
        <end position="78"/>
    </location>
</feature>
<feature type="transmembrane region" description="Helical" evidence="2">
    <location>
        <begin position="119"/>
        <end position="141"/>
    </location>
</feature>
<comment type="caution">
    <text evidence="4">The sequence shown here is derived from an EMBL/GenBank/DDBJ whole genome shotgun (WGS) entry which is preliminary data.</text>
</comment>
<evidence type="ECO:0000259" key="3">
    <source>
        <dbReference type="Pfam" id="PF13349"/>
    </source>
</evidence>
<gene>
    <name evidence="4" type="ORF">H9882_07185</name>
</gene>
<evidence type="ECO:0000313" key="4">
    <source>
        <dbReference type="EMBL" id="MBU3806656.1"/>
    </source>
</evidence>
<protein>
    <submittedName>
        <fullName evidence="4">DUF4097 family beta strand repeat protein</fullName>
    </submittedName>
</protein>
<dbReference type="EMBL" id="JAHLFP010000062">
    <property type="protein sequence ID" value="MBU3806656.1"/>
    <property type="molecule type" value="Genomic_DNA"/>
</dbReference>
<evidence type="ECO:0000256" key="2">
    <source>
        <dbReference type="SAM" id="Phobius"/>
    </source>
</evidence>
<dbReference type="Pfam" id="PF13349">
    <property type="entry name" value="DUF4097"/>
    <property type="match status" value="1"/>
</dbReference>
<keyword evidence="2" id="KW-0812">Transmembrane</keyword>
<keyword evidence="2" id="KW-1133">Transmembrane helix</keyword>